<feature type="compositionally biased region" description="Gly residues" evidence="1">
    <location>
        <begin position="274"/>
        <end position="291"/>
    </location>
</feature>
<evidence type="ECO:0000256" key="1">
    <source>
        <dbReference type="SAM" id="MobiDB-lite"/>
    </source>
</evidence>
<proteinExistence type="predicted"/>
<dbReference type="Proteomes" id="UP001601442">
    <property type="component" value="Unassembled WGS sequence"/>
</dbReference>
<name>A0ABW6P5U7_9NOCA</name>
<dbReference type="InterPro" id="IPR049304">
    <property type="entry name" value="Gly_rich_dom"/>
</dbReference>
<reference evidence="3 4" key="1">
    <citation type="submission" date="2024-10" db="EMBL/GenBank/DDBJ databases">
        <title>The Natural Products Discovery Center: Release of the First 8490 Sequenced Strains for Exploring Actinobacteria Biosynthetic Diversity.</title>
        <authorList>
            <person name="Kalkreuter E."/>
            <person name="Kautsar S.A."/>
            <person name="Yang D."/>
            <person name="Bader C.D."/>
            <person name="Teijaro C.N."/>
            <person name="Fluegel L."/>
            <person name="Davis C.M."/>
            <person name="Simpson J.R."/>
            <person name="Lauterbach L."/>
            <person name="Steele A.D."/>
            <person name="Gui C."/>
            <person name="Meng S."/>
            <person name="Li G."/>
            <person name="Viehrig K."/>
            <person name="Ye F."/>
            <person name="Su P."/>
            <person name="Kiefer A.F."/>
            <person name="Nichols A."/>
            <person name="Cepeda A.J."/>
            <person name="Yan W."/>
            <person name="Fan B."/>
            <person name="Jiang Y."/>
            <person name="Adhikari A."/>
            <person name="Zheng C.-J."/>
            <person name="Schuster L."/>
            <person name="Cowan T.M."/>
            <person name="Smanski M.J."/>
            <person name="Chevrette M.G."/>
            <person name="De Carvalho L.P.S."/>
            <person name="Shen B."/>
        </authorList>
    </citation>
    <scope>NUCLEOTIDE SEQUENCE [LARGE SCALE GENOMIC DNA]</scope>
    <source>
        <strain evidence="3 4">NPDC004119</strain>
    </source>
</reference>
<dbReference type="Pfam" id="PF21722">
    <property type="entry name" value="Gly_rich_2"/>
    <property type="match status" value="1"/>
</dbReference>
<evidence type="ECO:0000259" key="2">
    <source>
        <dbReference type="Pfam" id="PF21722"/>
    </source>
</evidence>
<evidence type="ECO:0000313" key="4">
    <source>
        <dbReference type="Proteomes" id="UP001601442"/>
    </source>
</evidence>
<accession>A0ABW6P5U7</accession>
<dbReference type="EMBL" id="JBIAMT010000003">
    <property type="protein sequence ID" value="MFF0498526.1"/>
    <property type="molecule type" value="Genomic_DNA"/>
</dbReference>
<feature type="domain" description="Glycine-rich" evidence="2">
    <location>
        <begin position="116"/>
        <end position="358"/>
    </location>
</feature>
<protein>
    <recommendedName>
        <fullName evidence="2">Glycine-rich domain-containing protein</fullName>
    </recommendedName>
</protein>
<sequence>MAVSKVDPVAGNPTYTPTVNFGAFGTAILDGIGANICDWITGATGHIIDLSAWAAQLRQDATDAVNNSVSISQGVTGNITGSSQSSNAGDVGNSVAILNATVQSSSQPPQTVIVTSTQDVTIPTGCRTVVFNVFGAGGGGARGMVSGGSGAPGGGGGVGGWQKDIAIAASSLPATLHCVIGTAGVGATTDNTSGTAGGTSKVTDTAGTTTYVQATGGAGGQPVAATATTNFDSFNGSPGTGNGISTLNGQTHGGYGGWYGNNTPAEAGANGSSVSGGAGGGASNGTDGGNGQDDTSTLTPGMAGSGGGGGASGTSGDAHNGGNGGHPGGAGGGGGQFWTFGSNGNGGNGADGEIWLKFVF</sequence>
<gene>
    <name evidence="3" type="ORF">ACFYU5_19125</name>
</gene>
<comment type="caution">
    <text evidence="3">The sequence shown here is derived from an EMBL/GenBank/DDBJ whole genome shotgun (WGS) entry which is preliminary data.</text>
</comment>
<evidence type="ECO:0000313" key="3">
    <source>
        <dbReference type="EMBL" id="MFF0498526.1"/>
    </source>
</evidence>
<feature type="region of interest" description="Disordered" evidence="1">
    <location>
        <begin position="266"/>
        <end position="337"/>
    </location>
</feature>
<feature type="compositionally biased region" description="Gly residues" evidence="1">
    <location>
        <begin position="303"/>
        <end position="336"/>
    </location>
</feature>
<organism evidence="3 4">
    <name type="scientific">Nocardia aobensis</name>
    <dbReference type="NCBI Taxonomy" id="257277"/>
    <lineage>
        <taxon>Bacteria</taxon>
        <taxon>Bacillati</taxon>
        <taxon>Actinomycetota</taxon>
        <taxon>Actinomycetes</taxon>
        <taxon>Mycobacteriales</taxon>
        <taxon>Nocardiaceae</taxon>
        <taxon>Nocardia</taxon>
    </lineage>
</organism>
<dbReference type="RefSeq" id="WP_387396054.1">
    <property type="nucleotide sequence ID" value="NZ_JBIAMT010000003.1"/>
</dbReference>
<keyword evidence="4" id="KW-1185">Reference proteome</keyword>